<sequence>MDNLITQENISVNIQLKPIEGEHYRCCPSCQAPLLRVTTADHQSVNNAPWLTDGDTIFGLYDKLVEAGLEKTVDTSNHQVWYYQNYDYMLWAGHCHRCEKEFCVIEASLIDDRVVVNPWFVESYFHLNLEIPPPSYCLASQGSEQWLVTRHETKLGVCLSHSFGPFGTDEASLFGPNGVSLCSDTSSLSDRAGNLLLERWSALKGLARLVNNNGCVGVKC</sequence>
<dbReference type="RefSeq" id="WP_005742060.1">
    <property type="nucleotide sequence ID" value="NZ_CP031226.1"/>
</dbReference>
<gene>
    <name evidence="1" type="ORF">PLA107_031200</name>
</gene>
<dbReference type="EMBL" id="CP031226">
    <property type="protein sequence ID" value="AXH59691.1"/>
    <property type="molecule type" value="Genomic_DNA"/>
</dbReference>
<accession>A0AAD0V936</accession>
<reference evidence="1 2" key="1">
    <citation type="journal article" date="2011" name="PLoS Pathog.">
        <title>Dynamic evolution of pathogenicity revealed by sequencing and comparative genomics of 19 Pseudomonas syringae isolates.</title>
        <authorList>
            <person name="Baltrus D.A."/>
            <person name="Nishimura M.T."/>
            <person name="Romanchuk A."/>
            <person name="Chang J.H."/>
            <person name="Mukhtar M.S."/>
            <person name="Cherkis K."/>
            <person name="Roach J."/>
            <person name="Grant S.R."/>
            <person name="Jones C.D."/>
            <person name="Dangl J.L."/>
        </authorList>
    </citation>
    <scope>NUCLEOTIDE SEQUENCE [LARGE SCALE GENOMIC DNA]</scope>
    <source>
        <strain evidence="1 2">M301315</strain>
    </source>
</reference>
<protein>
    <submittedName>
        <fullName evidence="1">Uncharacterized protein</fullName>
    </submittedName>
</protein>
<name>A0AAD0V936_PSEAV</name>
<evidence type="ECO:0000313" key="1">
    <source>
        <dbReference type="EMBL" id="AXH59691.1"/>
    </source>
</evidence>
<geneLocation type="plasmid" evidence="2">
    <name>pmppla107</name>
</geneLocation>
<organism evidence="1 2">
    <name type="scientific">Pseudomonas amygdali pv. lachrymans str. M301315</name>
    <dbReference type="NCBI Taxonomy" id="629260"/>
    <lineage>
        <taxon>Bacteria</taxon>
        <taxon>Pseudomonadati</taxon>
        <taxon>Pseudomonadota</taxon>
        <taxon>Gammaproteobacteria</taxon>
        <taxon>Pseudomonadales</taxon>
        <taxon>Pseudomonadaceae</taxon>
        <taxon>Pseudomonas</taxon>
        <taxon>Pseudomonas amygdali</taxon>
    </lineage>
</organism>
<dbReference type="GeneID" id="39474197"/>
<dbReference type="AlphaFoldDB" id="A0AAD0V936"/>
<keyword evidence="1" id="KW-0614">Plasmid</keyword>
<dbReference type="Proteomes" id="UP000006426">
    <property type="component" value="Plasmid pmppla107"/>
</dbReference>
<evidence type="ECO:0000313" key="2">
    <source>
        <dbReference type="Proteomes" id="UP000006426"/>
    </source>
</evidence>
<proteinExistence type="predicted"/>